<accession>A0A512N5T1</accession>
<comment type="caution">
    <text evidence="1">The sequence shown here is derived from an EMBL/GenBank/DDBJ whole genome shotgun (WGS) entry which is preliminary data.</text>
</comment>
<organism evidence="1 2">
    <name type="scientific">Reyranella soli</name>
    <dbReference type="NCBI Taxonomy" id="1230389"/>
    <lineage>
        <taxon>Bacteria</taxon>
        <taxon>Pseudomonadati</taxon>
        <taxon>Pseudomonadota</taxon>
        <taxon>Alphaproteobacteria</taxon>
        <taxon>Hyphomicrobiales</taxon>
        <taxon>Reyranellaceae</taxon>
        <taxon>Reyranella</taxon>
    </lineage>
</organism>
<reference evidence="1 2" key="1">
    <citation type="submission" date="2019-07" db="EMBL/GenBank/DDBJ databases">
        <title>Whole genome shotgun sequence of Reyranella soli NBRC 108950.</title>
        <authorList>
            <person name="Hosoyama A."/>
            <person name="Uohara A."/>
            <person name="Ohji S."/>
            <person name="Ichikawa N."/>
        </authorList>
    </citation>
    <scope>NUCLEOTIDE SEQUENCE [LARGE SCALE GENOMIC DNA]</scope>
    <source>
        <strain evidence="1 2">NBRC 108950</strain>
    </source>
</reference>
<dbReference type="Gene3D" id="2.60.120.10">
    <property type="entry name" value="Jelly Rolls"/>
    <property type="match status" value="1"/>
</dbReference>
<name>A0A512N5T1_9HYPH</name>
<sequence>MDRQTFEAELKRDGYEVATNTTPGVKVNPEHSHPFDVRAMVVQGAITITSGSETVTYKQGDTWDLARGCLHSESYGPEGAVVLFGRKM</sequence>
<dbReference type="InterPro" id="IPR011051">
    <property type="entry name" value="RmlC_Cupin_sf"/>
</dbReference>
<dbReference type="SUPFAM" id="SSF51182">
    <property type="entry name" value="RmlC-like cupins"/>
    <property type="match status" value="1"/>
</dbReference>
<dbReference type="InterPro" id="IPR014710">
    <property type="entry name" value="RmlC-like_jellyroll"/>
</dbReference>
<evidence type="ECO:0008006" key="3">
    <source>
        <dbReference type="Google" id="ProtNLM"/>
    </source>
</evidence>
<dbReference type="AlphaFoldDB" id="A0A512N5T1"/>
<evidence type="ECO:0000313" key="1">
    <source>
        <dbReference type="EMBL" id="GEP54339.1"/>
    </source>
</evidence>
<protein>
    <recommendedName>
        <fullName evidence="3">Cupin 2 conserved barrel domain-containing protein</fullName>
    </recommendedName>
</protein>
<dbReference type="RefSeq" id="WP_147147794.1">
    <property type="nucleotide sequence ID" value="NZ_BKAJ01000030.1"/>
</dbReference>
<dbReference type="Proteomes" id="UP000321058">
    <property type="component" value="Unassembled WGS sequence"/>
</dbReference>
<keyword evidence="2" id="KW-1185">Reference proteome</keyword>
<dbReference type="EMBL" id="BKAJ01000030">
    <property type="protein sequence ID" value="GEP54339.1"/>
    <property type="molecule type" value="Genomic_DNA"/>
</dbReference>
<dbReference type="OrthoDB" id="287220at2"/>
<evidence type="ECO:0000313" key="2">
    <source>
        <dbReference type="Proteomes" id="UP000321058"/>
    </source>
</evidence>
<gene>
    <name evidence="1" type="ORF">RSO01_15050</name>
</gene>
<proteinExistence type="predicted"/>